<dbReference type="AlphaFoldDB" id="A0A3P7J2D0"/>
<dbReference type="OrthoDB" id="5817051at2759"/>
<proteinExistence type="predicted"/>
<dbReference type="InterPro" id="IPR001849">
    <property type="entry name" value="PH_domain"/>
</dbReference>
<dbReference type="PROSITE" id="PS50003">
    <property type="entry name" value="PH_DOMAIN"/>
    <property type="match status" value="1"/>
</dbReference>
<evidence type="ECO:0000259" key="1">
    <source>
        <dbReference type="PROSITE" id="PS50003"/>
    </source>
</evidence>
<accession>A0A3P7J2D0</accession>
<gene>
    <name evidence="2" type="ORF">SVUK_LOCUS12084</name>
</gene>
<reference evidence="2 3" key="1">
    <citation type="submission" date="2018-11" db="EMBL/GenBank/DDBJ databases">
        <authorList>
            <consortium name="Pathogen Informatics"/>
        </authorList>
    </citation>
    <scope>NUCLEOTIDE SEQUENCE [LARGE SCALE GENOMIC DNA]</scope>
</reference>
<keyword evidence="3" id="KW-1185">Reference proteome</keyword>
<organism evidence="2 3">
    <name type="scientific">Strongylus vulgaris</name>
    <name type="common">Blood worm</name>
    <dbReference type="NCBI Taxonomy" id="40348"/>
    <lineage>
        <taxon>Eukaryota</taxon>
        <taxon>Metazoa</taxon>
        <taxon>Ecdysozoa</taxon>
        <taxon>Nematoda</taxon>
        <taxon>Chromadorea</taxon>
        <taxon>Rhabditida</taxon>
        <taxon>Rhabditina</taxon>
        <taxon>Rhabditomorpha</taxon>
        <taxon>Strongyloidea</taxon>
        <taxon>Strongylidae</taxon>
        <taxon>Strongylus</taxon>
    </lineage>
</organism>
<protein>
    <recommendedName>
        <fullName evidence="1">PH domain-containing protein</fullName>
    </recommendedName>
</protein>
<dbReference type="Proteomes" id="UP000270094">
    <property type="component" value="Unassembled WGS sequence"/>
</dbReference>
<dbReference type="EMBL" id="UYYB01098403">
    <property type="protein sequence ID" value="VDM77086.1"/>
    <property type="molecule type" value="Genomic_DNA"/>
</dbReference>
<evidence type="ECO:0000313" key="2">
    <source>
        <dbReference type="EMBL" id="VDM77086.1"/>
    </source>
</evidence>
<name>A0A3P7J2D0_STRVU</name>
<evidence type="ECO:0000313" key="3">
    <source>
        <dbReference type="Proteomes" id="UP000270094"/>
    </source>
</evidence>
<sequence length="91" mass="10893">MQEWKRAIEMQIEDCGYDFYITAQNYRAMQEWKRAIEMQIEDCAIWGEFAYRNTKLTFEKPIDPVKETLSRAAGKCLYDKIGRVYFYAVTN</sequence>
<feature type="domain" description="PH" evidence="1">
    <location>
        <begin position="1"/>
        <end position="41"/>
    </location>
</feature>